<dbReference type="EMBL" id="JAHWXN010000002">
    <property type="protein sequence ID" value="MCK2037506.1"/>
    <property type="molecule type" value="Genomic_DNA"/>
</dbReference>
<evidence type="ECO:0000256" key="3">
    <source>
        <dbReference type="ARBA" id="ARBA00022692"/>
    </source>
</evidence>
<dbReference type="Proteomes" id="UP001300096">
    <property type="component" value="Unassembled WGS sequence"/>
</dbReference>
<evidence type="ECO:0000256" key="8">
    <source>
        <dbReference type="SAM" id="Phobius"/>
    </source>
</evidence>
<feature type="transmembrane region" description="Helical" evidence="8">
    <location>
        <begin position="6"/>
        <end position="25"/>
    </location>
</feature>
<sequence>MTYIQLAACFLAAAVVAAVVLSLLARRRGAGPDLGAIALTVLALFILTAVFDTIMIGTGLFHYSGAHLLDIHVGLAPIEDFAYPLAGALLLPSLWVMLRARRSVRMRNAAHESEADA</sequence>
<comment type="subcellular location">
    <subcellularLocation>
        <location evidence="1">Membrane</location>
        <topology evidence="1">Multi-pass membrane protein</topology>
    </subcellularLocation>
</comment>
<evidence type="ECO:0000256" key="4">
    <source>
        <dbReference type="ARBA" id="ARBA00022746"/>
    </source>
</evidence>
<evidence type="ECO:0000313" key="10">
    <source>
        <dbReference type="EMBL" id="MCK2037506.1"/>
    </source>
</evidence>
<feature type="transmembrane region" description="Helical" evidence="8">
    <location>
        <begin position="37"/>
        <end position="61"/>
    </location>
</feature>
<organism evidence="10 11">
    <name type="scientific">Microbacterium croceum</name>
    <dbReference type="NCBI Taxonomy" id="2851645"/>
    <lineage>
        <taxon>Bacteria</taxon>
        <taxon>Bacillati</taxon>
        <taxon>Actinomycetota</taxon>
        <taxon>Actinomycetes</taxon>
        <taxon>Micrococcales</taxon>
        <taxon>Microbacteriaceae</taxon>
        <taxon>Microbacterium</taxon>
    </lineage>
</organism>
<dbReference type="Pfam" id="PF18916">
    <property type="entry name" value="Lycopene_cyc"/>
    <property type="match status" value="1"/>
</dbReference>
<keyword evidence="11" id="KW-1185">Reference proteome</keyword>
<dbReference type="InterPro" id="IPR017825">
    <property type="entry name" value="Lycopene_cyclase_dom"/>
</dbReference>
<keyword evidence="3 8" id="KW-0812">Transmembrane</keyword>
<comment type="pathway">
    <text evidence="2">Carotenoid biosynthesis.</text>
</comment>
<evidence type="ECO:0000256" key="6">
    <source>
        <dbReference type="ARBA" id="ARBA00023136"/>
    </source>
</evidence>
<feature type="transmembrane region" description="Helical" evidence="8">
    <location>
        <begin position="81"/>
        <end position="98"/>
    </location>
</feature>
<keyword evidence="5 8" id="KW-1133">Transmembrane helix</keyword>
<gene>
    <name evidence="10" type="ORF">KZC51_15340</name>
</gene>
<feature type="domain" description="Lycopene cyclase" evidence="9">
    <location>
        <begin position="12"/>
        <end position="90"/>
    </location>
</feature>
<evidence type="ECO:0000256" key="5">
    <source>
        <dbReference type="ARBA" id="ARBA00022989"/>
    </source>
</evidence>
<comment type="caution">
    <text evidence="10">The sequence shown here is derived from an EMBL/GenBank/DDBJ whole genome shotgun (WGS) entry which is preliminary data.</text>
</comment>
<keyword evidence="6 8" id="KW-0472">Membrane</keyword>
<protein>
    <submittedName>
        <fullName evidence="10">Lycopene cyclase domain-containing protein</fullName>
    </submittedName>
</protein>
<proteinExistence type="predicted"/>
<dbReference type="NCBIfam" id="TIGR03462">
    <property type="entry name" value="CarR_dom_SF"/>
    <property type="match status" value="1"/>
</dbReference>
<keyword evidence="4" id="KW-0125">Carotenoid biosynthesis</keyword>
<evidence type="ECO:0000256" key="1">
    <source>
        <dbReference type="ARBA" id="ARBA00004141"/>
    </source>
</evidence>
<name>A0ABT0FHH3_9MICO</name>
<reference evidence="10 11" key="1">
    <citation type="submission" date="2021-06" db="EMBL/GenBank/DDBJ databases">
        <title>Genome-based taxonomic framework of Microbacterium strains isolated from marine environment, the description of four new species and reclassification of four preexisting species.</title>
        <authorList>
            <person name="Lee S.D."/>
            <person name="Kim S.-M."/>
            <person name="Byeon Y.-S."/>
            <person name="Yang H.L."/>
            <person name="Kim I.S."/>
        </authorList>
    </citation>
    <scope>NUCLEOTIDE SEQUENCE [LARGE SCALE GENOMIC DNA]</scope>
    <source>
        <strain evidence="10 11">SSW1-49</strain>
    </source>
</reference>
<keyword evidence="7" id="KW-0413">Isomerase</keyword>
<evidence type="ECO:0000256" key="2">
    <source>
        <dbReference type="ARBA" id="ARBA00004829"/>
    </source>
</evidence>
<dbReference type="RefSeq" id="WP_247630902.1">
    <property type="nucleotide sequence ID" value="NZ_JAHWXN010000002.1"/>
</dbReference>
<evidence type="ECO:0000256" key="7">
    <source>
        <dbReference type="ARBA" id="ARBA00023235"/>
    </source>
</evidence>
<accession>A0ABT0FHH3</accession>
<evidence type="ECO:0000259" key="9">
    <source>
        <dbReference type="Pfam" id="PF18916"/>
    </source>
</evidence>
<evidence type="ECO:0000313" key="11">
    <source>
        <dbReference type="Proteomes" id="UP001300096"/>
    </source>
</evidence>